<feature type="region of interest" description="Disordered" evidence="1">
    <location>
        <begin position="80"/>
        <end position="118"/>
    </location>
</feature>
<organism evidence="2 3">
    <name type="scientific">Cirrhinus mrigala</name>
    <name type="common">Mrigala</name>
    <dbReference type="NCBI Taxonomy" id="683832"/>
    <lineage>
        <taxon>Eukaryota</taxon>
        <taxon>Metazoa</taxon>
        <taxon>Chordata</taxon>
        <taxon>Craniata</taxon>
        <taxon>Vertebrata</taxon>
        <taxon>Euteleostomi</taxon>
        <taxon>Actinopterygii</taxon>
        <taxon>Neopterygii</taxon>
        <taxon>Teleostei</taxon>
        <taxon>Ostariophysi</taxon>
        <taxon>Cypriniformes</taxon>
        <taxon>Cyprinidae</taxon>
        <taxon>Labeoninae</taxon>
        <taxon>Labeonini</taxon>
        <taxon>Cirrhinus</taxon>
    </lineage>
</organism>
<protein>
    <submittedName>
        <fullName evidence="2">Uncharacterized protein</fullName>
    </submittedName>
</protein>
<gene>
    <name evidence="2" type="ORF">M9458_018856</name>
</gene>
<dbReference type="AlphaFoldDB" id="A0ABD0QPS9"/>
<accession>A0ABD0QPS9</accession>
<name>A0ABD0QPS9_CIRMR</name>
<evidence type="ECO:0000313" key="3">
    <source>
        <dbReference type="Proteomes" id="UP001529510"/>
    </source>
</evidence>
<feature type="non-terminal residue" evidence="2">
    <location>
        <position position="1"/>
    </location>
</feature>
<comment type="caution">
    <text evidence="2">The sequence shown here is derived from an EMBL/GenBank/DDBJ whole genome shotgun (WGS) entry which is preliminary data.</text>
</comment>
<proteinExistence type="predicted"/>
<evidence type="ECO:0000313" key="2">
    <source>
        <dbReference type="EMBL" id="KAL0187186.1"/>
    </source>
</evidence>
<feature type="non-terminal residue" evidence="2">
    <location>
        <position position="118"/>
    </location>
</feature>
<reference evidence="2 3" key="1">
    <citation type="submission" date="2024-05" db="EMBL/GenBank/DDBJ databases">
        <title>Genome sequencing and assembly of Indian major carp, Cirrhinus mrigala (Hamilton, 1822).</title>
        <authorList>
            <person name="Mohindra V."/>
            <person name="Chowdhury L.M."/>
            <person name="Lal K."/>
            <person name="Jena J.K."/>
        </authorList>
    </citation>
    <scope>NUCLEOTIDE SEQUENCE [LARGE SCALE GENOMIC DNA]</scope>
    <source>
        <strain evidence="2">CM1030</strain>
        <tissue evidence="2">Blood</tissue>
    </source>
</reference>
<feature type="region of interest" description="Disordered" evidence="1">
    <location>
        <begin position="19"/>
        <end position="53"/>
    </location>
</feature>
<sequence length="118" mass="12860">ELPLLSQNQPAHLRFYPEQLRASFTTRHRHSKDPDSSPSHLEGATASPRPPTLNFTALHAIDTSVTRNFVHSPVVKVGNVSEQAVSSTGSGKNGSEPPLRLWLCPSLEPISPTKTQDT</sequence>
<feature type="compositionally biased region" description="Polar residues" evidence="1">
    <location>
        <begin position="80"/>
        <end position="90"/>
    </location>
</feature>
<evidence type="ECO:0000256" key="1">
    <source>
        <dbReference type="SAM" id="MobiDB-lite"/>
    </source>
</evidence>
<keyword evidence="3" id="KW-1185">Reference proteome</keyword>
<dbReference type="Proteomes" id="UP001529510">
    <property type="component" value="Unassembled WGS sequence"/>
</dbReference>
<dbReference type="EMBL" id="JAMKFB020000008">
    <property type="protein sequence ID" value="KAL0187186.1"/>
    <property type="molecule type" value="Genomic_DNA"/>
</dbReference>